<evidence type="ECO:0000313" key="3">
    <source>
        <dbReference type="Proteomes" id="UP000185904"/>
    </source>
</evidence>
<accession>A0A178DBV4</accession>
<reference evidence="2 3" key="1">
    <citation type="submission" date="2016-03" db="EMBL/GenBank/DDBJ databases">
        <title>The draft genome sequence of Fonsecaea nubica causative agent of cutaneous subcutaneous infection in human host.</title>
        <authorList>
            <person name="Costa F."/>
            <person name="Sybren D.H."/>
            <person name="Raittz R.T."/>
            <person name="Weiss V.A."/>
            <person name="Leao A.C."/>
            <person name="Gomes R."/>
            <person name="De Souza E.M."/>
            <person name="Pedrosa F.O."/>
            <person name="Steffens M.B."/>
            <person name="Bombassaro A."/>
            <person name="Tadra-Sfeir M.Z."/>
            <person name="Moreno L.F."/>
            <person name="Najafzadeh M.J."/>
            <person name="Felipe M.S."/>
            <person name="Teixeira M."/>
            <person name="Sun J."/>
            <person name="Xi L."/>
            <person name="Castro M.A."/>
            <person name="Vicente V.A."/>
        </authorList>
    </citation>
    <scope>NUCLEOTIDE SEQUENCE [LARGE SCALE GENOMIC DNA]</scope>
    <source>
        <strain evidence="2 3">CBS 269.64</strain>
    </source>
</reference>
<keyword evidence="3" id="KW-1185">Reference proteome</keyword>
<dbReference type="OrthoDB" id="5372011at2759"/>
<gene>
    <name evidence="2" type="ORF">AYO20_01430</name>
</gene>
<proteinExistence type="predicted"/>
<dbReference type="AlphaFoldDB" id="A0A178DBV4"/>
<dbReference type="GeneID" id="34584854"/>
<evidence type="ECO:0000313" key="2">
    <source>
        <dbReference type="EMBL" id="OAL39112.1"/>
    </source>
</evidence>
<comment type="caution">
    <text evidence="2">The sequence shown here is derived from an EMBL/GenBank/DDBJ whole genome shotgun (WGS) entry which is preliminary data.</text>
</comment>
<dbReference type="Proteomes" id="UP000185904">
    <property type="component" value="Unassembled WGS sequence"/>
</dbReference>
<organism evidence="2 3">
    <name type="scientific">Fonsecaea nubica</name>
    <dbReference type="NCBI Taxonomy" id="856822"/>
    <lineage>
        <taxon>Eukaryota</taxon>
        <taxon>Fungi</taxon>
        <taxon>Dikarya</taxon>
        <taxon>Ascomycota</taxon>
        <taxon>Pezizomycotina</taxon>
        <taxon>Eurotiomycetes</taxon>
        <taxon>Chaetothyriomycetidae</taxon>
        <taxon>Chaetothyriales</taxon>
        <taxon>Herpotrichiellaceae</taxon>
        <taxon>Fonsecaea</taxon>
    </lineage>
</organism>
<name>A0A178DBV4_9EURO</name>
<protein>
    <submittedName>
        <fullName evidence="2">Uncharacterized protein</fullName>
    </submittedName>
</protein>
<feature type="region of interest" description="Disordered" evidence="1">
    <location>
        <begin position="25"/>
        <end position="46"/>
    </location>
</feature>
<evidence type="ECO:0000256" key="1">
    <source>
        <dbReference type="SAM" id="MobiDB-lite"/>
    </source>
</evidence>
<sequence length="100" mass="11394">MFSAEFSGARNPTMGTASILYSSHGLPVDQGVPSSEQPHKKEDYESIQRKRRAEMILAQYDLLMKYAVENNLSIPQTRQYFRKVALGIPTESIIKNWFPS</sequence>
<dbReference type="EMBL" id="LVCJ01000006">
    <property type="protein sequence ID" value="OAL39112.1"/>
    <property type="molecule type" value="Genomic_DNA"/>
</dbReference>
<dbReference type="RefSeq" id="XP_022504124.1">
    <property type="nucleotide sequence ID" value="XM_022639736.1"/>
</dbReference>
<feature type="compositionally biased region" description="Basic and acidic residues" evidence="1">
    <location>
        <begin position="37"/>
        <end position="46"/>
    </location>
</feature>